<accession>A0A8X6M5Y5</accession>
<dbReference type="AlphaFoldDB" id="A0A8X6M5Y5"/>
<evidence type="ECO:0000313" key="2">
    <source>
        <dbReference type="Proteomes" id="UP000886998"/>
    </source>
</evidence>
<organism evidence="1 2">
    <name type="scientific">Trichonephila inaurata madagascariensis</name>
    <dbReference type="NCBI Taxonomy" id="2747483"/>
    <lineage>
        <taxon>Eukaryota</taxon>
        <taxon>Metazoa</taxon>
        <taxon>Ecdysozoa</taxon>
        <taxon>Arthropoda</taxon>
        <taxon>Chelicerata</taxon>
        <taxon>Arachnida</taxon>
        <taxon>Araneae</taxon>
        <taxon>Araneomorphae</taxon>
        <taxon>Entelegynae</taxon>
        <taxon>Araneoidea</taxon>
        <taxon>Nephilidae</taxon>
        <taxon>Trichonephila</taxon>
        <taxon>Trichonephila inaurata</taxon>
    </lineage>
</organism>
<evidence type="ECO:0000313" key="1">
    <source>
        <dbReference type="EMBL" id="GFS30463.1"/>
    </source>
</evidence>
<protein>
    <submittedName>
        <fullName evidence="1">Uncharacterized protein</fullName>
    </submittedName>
</protein>
<proteinExistence type="predicted"/>
<name>A0A8X6M5Y5_9ARAC</name>
<sequence>MDWQEEILDGSGEKGLGLKVLESEYSREEKQSENGMHREVLRFGSRLLQVGFLLHQSPVMTANLQPLMCYLYRFLVANRTSCLSENTIAISLRVEFVRLALTGDVGSRHSIDCRFNSGTW</sequence>
<dbReference type="EMBL" id="BMAV01024152">
    <property type="protein sequence ID" value="GFS30463.1"/>
    <property type="molecule type" value="Genomic_DNA"/>
</dbReference>
<dbReference type="Proteomes" id="UP000886998">
    <property type="component" value="Unassembled WGS sequence"/>
</dbReference>
<comment type="caution">
    <text evidence="1">The sequence shown here is derived from an EMBL/GenBank/DDBJ whole genome shotgun (WGS) entry which is preliminary data.</text>
</comment>
<dbReference type="OrthoDB" id="10535642at2759"/>
<gene>
    <name evidence="1" type="ORF">TNIN_407311</name>
</gene>
<keyword evidence="2" id="KW-1185">Reference proteome</keyword>
<reference evidence="1" key="1">
    <citation type="submission" date="2020-08" db="EMBL/GenBank/DDBJ databases">
        <title>Multicomponent nature underlies the extraordinary mechanical properties of spider dragline silk.</title>
        <authorList>
            <person name="Kono N."/>
            <person name="Nakamura H."/>
            <person name="Mori M."/>
            <person name="Yoshida Y."/>
            <person name="Ohtoshi R."/>
            <person name="Malay A.D."/>
            <person name="Moran D.A.P."/>
            <person name="Tomita M."/>
            <person name="Numata K."/>
            <person name="Arakawa K."/>
        </authorList>
    </citation>
    <scope>NUCLEOTIDE SEQUENCE</scope>
</reference>